<keyword evidence="5 6" id="KW-0472">Membrane</keyword>
<keyword evidence="3 6" id="KW-0812">Transmembrane</keyword>
<evidence type="ECO:0000313" key="9">
    <source>
        <dbReference type="EMBL" id="AXE19605.1"/>
    </source>
</evidence>
<reference evidence="9 10" key="1">
    <citation type="submission" date="2018-07" db="EMBL/GenBank/DDBJ databases">
        <title>Genome sequencing of Runella.</title>
        <authorList>
            <person name="Baek M.-G."/>
            <person name="Yi H."/>
        </authorList>
    </citation>
    <scope>NUCLEOTIDE SEQUENCE [LARGE SCALE GENOMIC DNA]</scope>
    <source>
        <strain evidence="9 10">HYN0085</strain>
    </source>
</reference>
<name>A0A344TLT4_9BACT</name>
<feature type="transmembrane region" description="Helical" evidence="6">
    <location>
        <begin position="774"/>
        <end position="797"/>
    </location>
</feature>
<dbReference type="GO" id="GO:0022857">
    <property type="term" value="F:transmembrane transporter activity"/>
    <property type="evidence" value="ECO:0007669"/>
    <property type="project" value="TreeGrafter"/>
</dbReference>
<gene>
    <name evidence="9" type="ORF">DR864_18620</name>
</gene>
<dbReference type="InterPro" id="IPR003838">
    <property type="entry name" value="ABC3_permease_C"/>
</dbReference>
<dbReference type="KEGG" id="run:DR864_18620"/>
<feature type="transmembrane region" description="Helical" evidence="6">
    <location>
        <begin position="437"/>
        <end position="458"/>
    </location>
</feature>
<feature type="transmembrane region" description="Helical" evidence="6">
    <location>
        <begin position="352"/>
        <end position="372"/>
    </location>
</feature>
<feature type="transmembrane region" description="Helical" evidence="6">
    <location>
        <begin position="295"/>
        <end position="317"/>
    </location>
</feature>
<dbReference type="PANTHER" id="PTHR30572">
    <property type="entry name" value="MEMBRANE COMPONENT OF TRANSPORTER-RELATED"/>
    <property type="match status" value="1"/>
</dbReference>
<feature type="domain" description="MacB-like periplasmic core" evidence="8">
    <location>
        <begin position="20"/>
        <end position="238"/>
    </location>
</feature>
<evidence type="ECO:0000256" key="6">
    <source>
        <dbReference type="SAM" id="Phobius"/>
    </source>
</evidence>
<evidence type="ECO:0000256" key="1">
    <source>
        <dbReference type="ARBA" id="ARBA00004651"/>
    </source>
</evidence>
<evidence type="ECO:0000256" key="4">
    <source>
        <dbReference type="ARBA" id="ARBA00022989"/>
    </source>
</evidence>
<evidence type="ECO:0000259" key="8">
    <source>
        <dbReference type="Pfam" id="PF12704"/>
    </source>
</evidence>
<dbReference type="AlphaFoldDB" id="A0A344TLT4"/>
<keyword evidence="2" id="KW-1003">Cell membrane</keyword>
<feature type="transmembrane region" description="Helical" evidence="6">
    <location>
        <begin position="688"/>
        <end position="711"/>
    </location>
</feature>
<feature type="domain" description="ABC3 transporter permease C-terminal" evidence="7">
    <location>
        <begin position="301"/>
        <end position="415"/>
    </location>
</feature>
<feature type="transmembrane region" description="Helical" evidence="6">
    <location>
        <begin position="392"/>
        <end position="416"/>
    </location>
</feature>
<sequence length="811" mass="91012">MLTNYFKIAWRNLMKNKTFSFINIAGLAIGLCCFMLIALYVTDELSYDRFHEKADRIYRIHSSIRFGGTDLNLAVTSDPMGATLKKDYPQVEQFVRFYASSGSRHIKKGNEYIVEERVAYADSTLFDVFTLPAIAGNTKTALDNPNTAVISESAAHKYFGTTNVVGKSIEVGLEDKTMYNITAVIKDIPVNSHFHFDFIFSMDNVDYRFGSYLSHNFQTYLLLREDTDYKAFEKKFDEYVVRYILPQAKQFMQVETMDEFKKAGNKLEYSLMPLTDIHLHSDLTAELGVNGNIQYVYIFSAVALFLLLIACINFMNLSTARSSNRAKEVGIRKVLGTERQTLIGQFIAESTLTSYLAFTFALLMTFILLPYFNDISAKTFSVFSLLQPSLLPFLLLLPFAVGLLAGYYPAFFLSSFRPIEVLKGKLNAGFKRSNLRNLLVTFQFVTSLVLVIGTIIVYQQLNYIQTKKLGFDKDQVLIINGTGALATNAEVFKNEIAQIAGVKSASFAGFLPVAGSSRNDNTFSKEAVMDMKNGFNMQVWRVDYEYVPTLGMEIIKGRNFSKSFGSDSSAVIINETTAKLLGYDDPIGKKIYTSSGPSVGLDMVYEIVGVVKNFHYESLRQTVGPLCMRLGNNNWSTAFKINTNDVPGLVSKVEAKWKKMAPDMPFSYQFLDQSFDQMYRAEQRVGKVALTFAILTILIACLGLFGLVTYMAEQRTKEIGIRKVLGASVPNIVSLLSAEFLVLVVIAVVIASPIAYFAMRQWLTEFAYRIEISWWMFLLAGVLAVVISLLTVSFQAIKAALMNPVKSLKSE</sequence>
<organism evidence="9 10">
    <name type="scientific">Runella rosea</name>
    <dbReference type="NCBI Taxonomy" id="2259595"/>
    <lineage>
        <taxon>Bacteria</taxon>
        <taxon>Pseudomonadati</taxon>
        <taxon>Bacteroidota</taxon>
        <taxon>Cytophagia</taxon>
        <taxon>Cytophagales</taxon>
        <taxon>Spirosomataceae</taxon>
        <taxon>Runella</taxon>
    </lineage>
</organism>
<feature type="transmembrane region" description="Helical" evidence="6">
    <location>
        <begin position="732"/>
        <end position="754"/>
    </location>
</feature>
<feature type="transmembrane region" description="Helical" evidence="6">
    <location>
        <begin position="21"/>
        <end position="41"/>
    </location>
</feature>
<dbReference type="EMBL" id="CP030850">
    <property type="protein sequence ID" value="AXE19605.1"/>
    <property type="molecule type" value="Genomic_DNA"/>
</dbReference>
<evidence type="ECO:0000256" key="2">
    <source>
        <dbReference type="ARBA" id="ARBA00022475"/>
    </source>
</evidence>
<dbReference type="Pfam" id="PF02687">
    <property type="entry name" value="FtsX"/>
    <property type="match status" value="2"/>
</dbReference>
<evidence type="ECO:0000256" key="3">
    <source>
        <dbReference type="ARBA" id="ARBA00022692"/>
    </source>
</evidence>
<dbReference type="InterPro" id="IPR025857">
    <property type="entry name" value="MacB_PCD"/>
</dbReference>
<accession>A0A344TLT4</accession>
<dbReference type="Proteomes" id="UP000251993">
    <property type="component" value="Chromosome"/>
</dbReference>
<dbReference type="OrthoDB" id="5933722at2"/>
<dbReference type="Pfam" id="PF12704">
    <property type="entry name" value="MacB_PCD"/>
    <property type="match status" value="2"/>
</dbReference>
<feature type="domain" description="MacB-like periplasmic core" evidence="8">
    <location>
        <begin position="473"/>
        <end position="614"/>
    </location>
</feature>
<evidence type="ECO:0000256" key="5">
    <source>
        <dbReference type="ARBA" id="ARBA00023136"/>
    </source>
</evidence>
<evidence type="ECO:0000313" key="10">
    <source>
        <dbReference type="Proteomes" id="UP000251993"/>
    </source>
</evidence>
<comment type="subcellular location">
    <subcellularLocation>
        <location evidence="1">Cell membrane</location>
        <topology evidence="1">Multi-pass membrane protein</topology>
    </subcellularLocation>
</comment>
<keyword evidence="10" id="KW-1185">Reference proteome</keyword>
<dbReference type="GO" id="GO:0005886">
    <property type="term" value="C:plasma membrane"/>
    <property type="evidence" value="ECO:0007669"/>
    <property type="project" value="UniProtKB-SubCell"/>
</dbReference>
<dbReference type="PANTHER" id="PTHR30572:SF18">
    <property type="entry name" value="ABC-TYPE MACROLIDE FAMILY EXPORT SYSTEM PERMEASE COMPONENT 2"/>
    <property type="match status" value="1"/>
</dbReference>
<dbReference type="InterPro" id="IPR050250">
    <property type="entry name" value="Macrolide_Exporter_MacB"/>
</dbReference>
<keyword evidence="4 6" id="KW-1133">Transmembrane helix</keyword>
<dbReference type="RefSeq" id="WP_114068374.1">
    <property type="nucleotide sequence ID" value="NZ_CP030850.1"/>
</dbReference>
<proteinExistence type="predicted"/>
<evidence type="ECO:0000259" key="7">
    <source>
        <dbReference type="Pfam" id="PF02687"/>
    </source>
</evidence>
<feature type="domain" description="ABC3 transporter permease C-terminal" evidence="7">
    <location>
        <begin position="691"/>
        <end position="804"/>
    </location>
</feature>
<protein>
    <submittedName>
        <fullName evidence="9">ABC transporter permease</fullName>
    </submittedName>
</protein>